<sequence>MDALKMMTVTHSDLGKHFVPTVYRTTEQLEPDEEVEERACPSGDDVFKCLETALVRTSSTECSNVNLELSEPSGSTVSHLQVTMITKFSTFQEIGPSDISTVRIMTYRDFDFQDFDPNACVIARRLYRMGQ</sequence>
<gene>
    <name evidence="1" type="ORF">M513_02759</name>
</gene>
<organism evidence="1 2">
    <name type="scientific">Trichuris suis</name>
    <name type="common">pig whipworm</name>
    <dbReference type="NCBI Taxonomy" id="68888"/>
    <lineage>
        <taxon>Eukaryota</taxon>
        <taxon>Metazoa</taxon>
        <taxon>Ecdysozoa</taxon>
        <taxon>Nematoda</taxon>
        <taxon>Enoplea</taxon>
        <taxon>Dorylaimia</taxon>
        <taxon>Trichinellida</taxon>
        <taxon>Trichuridae</taxon>
        <taxon>Trichuris</taxon>
    </lineage>
</organism>
<accession>A0A085MGF8</accession>
<proteinExistence type="predicted"/>
<dbReference type="Proteomes" id="UP000030764">
    <property type="component" value="Unassembled WGS sequence"/>
</dbReference>
<evidence type="ECO:0000313" key="1">
    <source>
        <dbReference type="EMBL" id="KFD56304.1"/>
    </source>
</evidence>
<evidence type="ECO:0000313" key="2">
    <source>
        <dbReference type="Proteomes" id="UP000030764"/>
    </source>
</evidence>
<dbReference type="AlphaFoldDB" id="A0A085MGF8"/>
<keyword evidence="2" id="KW-1185">Reference proteome</keyword>
<dbReference type="EMBL" id="KL363194">
    <property type="protein sequence ID" value="KFD56304.1"/>
    <property type="molecule type" value="Genomic_DNA"/>
</dbReference>
<reference evidence="1 2" key="1">
    <citation type="journal article" date="2014" name="Nat. Genet.">
        <title>Genome and transcriptome of the porcine whipworm Trichuris suis.</title>
        <authorList>
            <person name="Jex A.R."/>
            <person name="Nejsum P."/>
            <person name="Schwarz E.M."/>
            <person name="Hu L."/>
            <person name="Young N.D."/>
            <person name="Hall R.S."/>
            <person name="Korhonen P.K."/>
            <person name="Liao S."/>
            <person name="Thamsborg S."/>
            <person name="Xia J."/>
            <person name="Xu P."/>
            <person name="Wang S."/>
            <person name="Scheerlinck J.P."/>
            <person name="Hofmann A."/>
            <person name="Sternberg P.W."/>
            <person name="Wang J."/>
            <person name="Gasser R.B."/>
        </authorList>
    </citation>
    <scope>NUCLEOTIDE SEQUENCE [LARGE SCALE GENOMIC DNA]</scope>
    <source>
        <strain evidence="1">DCEP-RM93M</strain>
    </source>
</reference>
<protein>
    <submittedName>
        <fullName evidence="1">Uncharacterized protein</fullName>
    </submittedName>
</protein>
<name>A0A085MGF8_9BILA</name>